<sequence>MKPTPGIFVATPAYGSSCYLPYVTGLLSLQRACLEAGLGFEFFYVSGTALLHQQRNVLIRRFLDESTLSHLLFVDADVGFEGRDVLRMHALRAEIALGPYPAKQLDWQAVVETARRRPELSAQQVALAAADYRHTLYAIGDGALQGEQPVEVAAGGAGLMLLERAVFEKLALAYPDTRVEVPEVYRHLVPHATHLHEHFEFLREPNGRALSEDLSFCRKWRDLGGAIYACPWFRTTHAGVHYFDGNLPALLGRA</sequence>
<protein>
    <submittedName>
        <fullName evidence="1">Uncharacterized protein</fullName>
    </submittedName>
</protein>
<evidence type="ECO:0000313" key="2">
    <source>
        <dbReference type="Proteomes" id="UP000031838"/>
    </source>
</evidence>
<name>A0A0B6S884_BURPL</name>
<dbReference type="AlphaFoldDB" id="A0A0B6S884"/>
<accession>A0A0B6S884</accession>
<reference evidence="2" key="1">
    <citation type="submission" date="2011-03" db="EMBL/GenBank/DDBJ databases">
        <authorList>
            <person name="Voget S."/>
            <person name="Streit W.R."/>
            <person name="Jaeger K.E."/>
            <person name="Daniel R."/>
        </authorList>
    </citation>
    <scope>NUCLEOTIDE SEQUENCE [LARGE SCALE GENOMIC DNA]</scope>
    <source>
        <strain evidence="2">PG1</strain>
    </source>
</reference>
<dbReference type="EMBL" id="CP002581">
    <property type="protein sequence ID" value="AJK49500.1"/>
    <property type="molecule type" value="Genomic_DNA"/>
</dbReference>
<dbReference type="RefSeq" id="WP_123863762.1">
    <property type="nucleotide sequence ID" value="NZ_BSTO01000001.1"/>
</dbReference>
<dbReference type="HOGENOM" id="CLU_078175_0_0_4"/>
<evidence type="ECO:0000313" key="1">
    <source>
        <dbReference type="EMBL" id="AJK49500.1"/>
    </source>
</evidence>
<proteinExistence type="predicted"/>
<reference evidence="1 2" key="2">
    <citation type="journal article" date="2016" name="Appl. Microbiol. Biotechnol.">
        <title>Mutations improving production and secretion of extracellular lipase by Burkholderia glumae PG1.</title>
        <authorList>
            <person name="Knapp A."/>
            <person name="Voget S."/>
            <person name="Gao R."/>
            <person name="Zaburannyi N."/>
            <person name="Krysciak D."/>
            <person name="Breuer M."/>
            <person name="Hauer B."/>
            <person name="Streit W.R."/>
            <person name="Muller R."/>
            <person name="Daniel R."/>
            <person name="Jaeger K.E."/>
        </authorList>
    </citation>
    <scope>NUCLEOTIDE SEQUENCE [LARGE SCALE GENOMIC DNA]</scope>
    <source>
        <strain evidence="1 2">PG1</strain>
    </source>
</reference>
<dbReference type="KEGG" id="bgp:BGL_2c14330"/>
<gene>
    <name evidence="1" type="ORF">BGL_2c14330</name>
</gene>
<dbReference type="OrthoDB" id="6679586at2"/>
<dbReference type="Proteomes" id="UP000031838">
    <property type="component" value="Chromosome 2"/>
</dbReference>
<organism evidence="1 2">
    <name type="scientific">Burkholderia plantarii</name>
    <dbReference type="NCBI Taxonomy" id="41899"/>
    <lineage>
        <taxon>Bacteria</taxon>
        <taxon>Pseudomonadati</taxon>
        <taxon>Pseudomonadota</taxon>
        <taxon>Betaproteobacteria</taxon>
        <taxon>Burkholderiales</taxon>
        <taxon>Burkholderiaceae</taxon>
        <taxon>Burkholderia</taxon>
    </lineage>
</organism>
<keyword evidence="2" id="KW-1185">Reference proteome</keyword>
<dbReference type="KEGG" id="bpla:bpln_2g15080"/>